<organism evidence="2 3">
    <name type="scientific">Zemynaea arenosa</name>
    <dbReference type="NCBI Taxonomy" id="2561931"/>
    <lineage>
        <taxon>Bacteria</taxon>
        <taxon>Pseudomonadati</taxon>
        <taxon>Pseudomonadota</taxon>
        <taxon>Betaproteobacteria</taxon>
        <taxon>Burkholderiales</taxon>
        <taxon>Oxalobacteraceae</taxon>
        <taxon>Telluria group</taxon>
        <taxon>Zemynaea</taxon>
    </lineage>
</organism>
<feature type="transmembrane region" description="Helical" evidence="1">
    <location>
        <begin position="213"/>
        <end position="235"/>
    </location>
</feature>
<keyword evidence="1" id="KW-0812">Transmembrane</keyword>
<accession>A0A4Y9SM11</accession>
<name>A0A4Y9SM11_9BURK</name>
<dbReference type="OrthoDB" id="183980at2"/>
<evidence type="ECO:0000256" key="1">
    <source>
        <dbReference type="SAM" id="Phobius"/>
    </source>
</evidence>
<feature type="transmembrane region" description="Helical" evidence="1">
    <location>
        <begin position="261"/>
        <end position="281"/>
    </location>
</feature>
<comment type="caution">
    <text evidence="2">The sequence shown here is derived from an EMBL/GenBank/DDBJ whole genome shotgun (WGS) entry which is preliminary data.</text>
</comment>
<evidence type="ECO:0000313" key="2">
    <source>
        <dbReference type="EMBL" id="TFW27690.1"/>
    </source>
</evidence>
<proteinExistence type="predicted"/>
<sequence>MQLERLQLDLRPRPHAQALDLGLALLRAHAAGTWRAWLALWLPVAALMMAATWYWPAHSGWFMTLAWWVRPLLERAPLYVLSREVFGEHVGWRTALRAWPRELRGGWFRLLTWWRPFMSGRGLYQPVWQLERASRATAGQRLRVLGRQGTGFAAWAFGIACSAFEFVLVLGVIGLLALFVSSEHTANPFALFAPSSTLTGDAREAFLALTMSGAYAVAVAIVGPVYVACTFALYLNRRANLEAWDIELTLRQIRPPHVPHLARATAGTLLAVVLCAAALWLPAPPAEAAEGTLVCDPPEVFVTATQPARGPDQDEAQRRVRAEVDALYASEDLRGYKCESVWRLRDRAKPEKKKPDVPLKLPEWLALVVEAALIGAAVLLVGWFVWRYRDRLTWSRERGAAAPATEVAGLDITEASLPDDVAGHARAMWARGERRPALALLYRATLSRLVYQHGLDVPAGATEGDCLRAARAAHATQRLDDAALGVTTGLTSLWLAAAYADRWPDSAAFEAHCAAWASVFAELRV</sequence>
<dbReference type="EMBL" id="SPVF01000048">
    <property type="protein sequence ID" value="TFW27690.1"/>
    <property type="molecule type" value="Genomic_DNA"/>
</dbReference>
<feature type="transmembrane region" description="Helical" evidence="1">
    <location>
        <begin position="364"/>
        <end position="386"/>
    </location>
</feature>
<dbReference type="Proteomes" id="UP000298438">
    <property type="component" value="Unassembled WGS sequence"/>
</dbReference>
<reference evidence="2 3" key="1">
    <citation type="submission" date="2019-03" db="EMBL/GenBank/DDBJ databases">
        <title>Draft Genome Sequence of Massilia arenosa sp. nov., a Novel Massilia Species Isolated from a Sandy-loam Maize Soil.</title>
        <authorList>
            <person name="Raths R."/>
            <person name="Peta V."/>
            <person name="Bucking H."/>
        </authorList>
    </citation>
    <scope>NUCLEOTIDE SEQUENCE [LARGE SCALE GENOMIC DNA]</scope>
    <source>
        <strain evidence="2 3">MC02</strain>
    </source>
</reference>
<dbReference type="AlphaFoldDB" id="A0A4Y9SM11"/>
<keyword evidence="1" id="KW-1133">Transmembrane helix</keyword>
<keyword evidence="1" id="KW-0472">Membrane</keyword>
<evidence type="ECO:0000313" key="3">
    <source>
        <dbReference type="Proteomes" id="UP000298438"/>
    </source>
</evidence>
<protein>
    <submittedName>
        <fullName evidence="2">DUF4129 domain-containing protein</fullName>
    </submittedName>
</protein>
<feature type="transmembrane region" description="Helical" evidence="1">
    <location>
        <begin position="152"/>
        <end position="180"/>
    </location>
</feature>
<gene>
    <name evidence="2" type="ORF">E4L96_03360</name>
</gene>
<dbReference type="RefSeq" id="WP_135205817.1">
    <property type="nucleotide sequence ID" value="NZ_SPVF01000048.1"/>
</dbReference>
<keyword evidence="3" id="KW-1185">Reference proteome</keyword>
<feature type="transmembrane region" description="Helical" evidence="1">
    <location>
        <begin position="34"/>
        <end position="55"/>
    </location>
</feature>